<keyword evidence="1" id="KW-0285">Flavoprotein</keyword>
<accession>A0A1J4KI02</accession>
<dbReference type="PANTHER" id="PTHR43656:SF2">
    <property type="entry name" value="BINDING OXIDOREDUCTASE, PUTATIVE (AFU_ORTHOLOGUE AFUA_2G08260)-RELATED"/>
    <property type="match status" value="1"/>
</dbReference>
<dbReference type="Pfam" id="PF00724">
    <property type="entry name" value="Oxidored_FMN"/>
    <property type="match status" value="1"/>
</dbReference>
<dbReference type="GeneID" id="94835540"/>
<dbReference type="AlphaFoldDB" id="A0A1J4KI02"/>
<dbReference type="PANTHER" id="PTHR43656">
    <property type="entry name" value="BINDING OXIDOREDUCTASE, PUTATIVE (AFU_ORTHOLOGUE AFUA_2G08260)-RELATED"/>
    <property type="match status" value="1"/>
</dbReference>
<evidence type="ECO:0000313" key="4">
    <source>
        <dbReference type="EMBL" id="OHT11017.1"/>
    </source>
</evidence>
<dbReference type="EMBL" id="MLAK01000596">
    <property type="protein sequence ID" value="OHT11017.1"/>
    <property type="molecule type" value="Genomic_DNA"/>
</dbReference>
<dbReference type="RefSeq" id="XP_068364153.1">
    <property type="nucleotide sequence ID" value="XM_068500836.1"/>
</dbReference>
<feature type="domain" description="NADH:flavin oxidoreductase/NADH oxidase N-terminal" evidence="3">
    <location>
        <begin position="6"/>
        <end position="174"/>
    </location>
</feature>
<gene>
    <name evidence="4" type="ORF">TRFO_19516</name>
</gene>
<comment type="caution">
    <text evidence="4">The sequence shown here is derived from an EMBL/GenBank/DDBJ whole genome shotgun (WGS) entry which is preliminary data.</text>
</comment>
<dbReference type="Proteomes" id="UP000179807">
    <property type="component" value="Unassembled WGS sequence"/>
</dbReference>
<evidence type="ECO:0000256" key="2">
    <source>
        <dbReference type="ARBA" id="ARBA00023002"/>
    </source>
</evidence>
<dbReference type="VEuPathDB" id="TrichDB:TRFO_19516"/>
<name>A0A1J4KI02_9EUKA</name>
<sequence>MSDNLVFSPIQIGSMNLKNRIMRSATHEGTTTDDGFPTKRLLNVIKNLALGDVGLIVPGYFSISKEGIAAKRQSHLFTQEHANSWKDTVSFVHSKGSKIVFQLAHAGIAASKSVGPSQFFKMNDALTIPEIEVIIDDFVKSAKLAYSINVDGVQLHAAHGYLLSEFLSPITNRR</sequence>
<dbReference type="OrthoDB" id="72788at2759"/>
<keyword evidence="5" id="KW-1185">Reference proteome</keyword>
<dbReference type="GO" id="GO:0016491">
    <property type="term" value="F:oxidoreductase activity"/>
    <property type="evidence" value="ECO:0007669"/>
    <property type="project" value="UniProtKB-KW"/>
</dbReference>
<dbReference type="Gene3D" id="3.20.20.70">
    <property type="entry name" value="Aldolase class I"/>
    <property type="match status" value="1"/>
</dbReference>
<protein>
    <submittedName>
        <fullName evidence="4">N-ethylmaleimide reductase</fullName>
    </submittedName>
</protein>
<proteinExistence type="predicted"/>
<reference evidence="4" key="1">
    <citation type="submission" date="2016-10" db="EMBL/GenBank/DDBJ databases">
        <authorList>
            <person name="Benchimol M."/>
            <person name="Almeida L.G."/>
            <person name="Vasconcelos A.T."/>
            <person name="Perreira-Neves A."/>
            <person name="Rosa I.A."/>
            <person name="Tasca T."/>
            <person name="Bogo M.R."/>
            <person name="de Souza W."/>
        </authorList>
    </citation>
    <scope>NUCLEOTIDE SEQUENCE [LARGE SCALE GENOMIC DNA]</scope>
    <source>
        <strain evidence="4">K</strain>
    </source>
</reference>
<organism evidence="4 5">
    <name type="scientific">Tritrichomonas foetus</name>
    <dbReference type="NCBI Taxonomy" id="1144522"/>
    <lineage>
        <taxon>Eukaryota</taxon>
        <taxon>Metamonada</taxon>
        <taxon>Parabasalia</taxon>
        <taxon>Tritrichomonadida</taxon>
        <taxon>Tritrichomonadidae</taxon>
        <taxon>Tritrichomonas</taxon>
    </lineage>
</organism>
<evidence type="ECO:0000256" key="1">
    <source>
        <dbReference type="ARBA" id="ARBA00022630"/>
    </source>
</evidence>
<dbReference type="InterPro" id="IPR001155">
    <property type="entry name" value="OxRdtase_FMN_N"/>
</dbReference>
<dbReference type="InterPro" id="IPR051799">
    <property type="entry name" value="NADH_flavin_oxidoreductase"/>
</dbReference>
<evidence type="ECO:0000313" key="5">
    <source>
        <dbReference type="Proteomes" id="UP000179807"/>
    </source>
</evidence>
<evidence type="ECO:0000259" key="3">
    <source>
        <dbReference type="Pfam" id="PF00724"/>
    </source>
</evidence>
<dbReference type="SUPFAM" id="SSF51395">
    <property type="entry name" value="FMN-linked oxidoreductases"/>
    <property type="match status" value="1"/>
</dbReference>
<dbReference type="InterPro" id="IPR013785">
    <property type="entry name" value="Aldolase_TIM"/>
</dbReference>
<keyword evidence="2" id="KW-0560">Oxidoreductase</keyword>
<dbReference type="GO" id="GO:0010181">
    <property type="term" value="F:FMN binding"/>
    <property type="evidence" value="ECO:0007669"/>
    <property type="project" value="InterPro"/>
</dbReference>